<feature type="signal peptide" evidence="1">
    <location>
        <begin position="1"/>
        <end position="26"/>
    </location>
</feature>
<dbReference type="AlphaFoldDB" id="A0A6N9Q952"/>
<protein>
    <submittedName>
        <fullName evidence="2">Uncharacterized protein</fullName>
    </submittedName>
</protein>
<name>A0A6N9Q952_9BACL</name>
<dbReference type="OrthoDB" id="2610983at2"/>
<feature type="chain" id="PRO_5026682742" evidence="1">
    <location>
        <begin position="27"/>
        <end position="289"/>
    </location>
</feature>
<sequence>MNTKFLSLAVAATLVVSAVGVGNAYANESENGESQFKWKTTKMNQEKFVDAWNQLSDEEKEAKLFEKAEKIGIETDGKTFEEIQEELRAYASEHGAKGKRSHGPKGKGMNLENLAEKWDELTEEQQNQFFERAAKLGIETDGKSFEEVVASLQELHEVRVIERAEEAGIETDGKTIEEIQEELRALAPEHGKRGQGKKFDKENFIESWSQLTDEEKEVMLFEYAEKLGIDTEGKTFEEIQAELQEQREARLFEKAQKLGIDTEGKTVDQIKEEMKEMAPKRGENQEVTL</sequence>
<evidence type="ECO:0000313" key="2">
    <source>
        <dbReference type="EMBL" id="NBI31114.1"/>
    </source>
</evidence>
<gene>
    <name evidence="2" type="ORF">ERL59_19460</name>
</gene>
<evidence type="ECO:0000256" key="1">
    <source>
        <dbReference type="SAM" id="SignalP"/>
    </source>
</evidence>
<comment type="caution">
    <text evidence="2">The sequence shown here is derived from an EMBL/GenBank/DDBJ whole genome shotgun (WGS) entry which is preliminary data.</text>
</comment>
<keyword evidence="1" id="KW-0732">Signal</keyword>
<organism evidence="2 3">
    <name type="scientific">Chengkuizengella marina</name>
    <dbReference type="NCBI Taxonomy" id="2507566"/>
    <lineage>
        <taxon>Bacteria</taxon>
        <taxon>Bacillati</taxon>
        <taxon>Bacillota</taxon>
        <taxon>Bacilli</taxon>
        <taxon>Bacillales</taxon>
        <taxon>Paenibacillaceae</taxon>
        <taxon>Chengkuizengella</taxon>
    </lineage>
</organism>
<proteinExistence type="predicted"/>
<dbReference type="EMBL" id="SIJB01000059">
    <property type="protein sequence ID" value="NBI31114.1"/>
    <property type="molecule type" value="Genomic_DNA"/>
</dbReference>
<dbReference type="RefSeq" id="WP_160647934.1">
    <property type="nucleotide sequence ID" value="NZ_SIJB01000059.1"/>
</dbReference>
<evidence type="ECO:0000313" key="3">
    <source>
        <dbReference type="Proteomes" id="UP000448943"/>
    </source>
</evidence>
<reference evidence="2 3" key="1">
    <citation type="submission" date="2019-01" db="EMBL/GenBank/DDBJ databases">
        <title>Chengkuizengella sp. nov., isolated from deep-sea sediment of East Pacific Ocean.</title>
        <authorList>
            <person name="Yang J."/>
            <person name="Lai Q."/>
            <person name="Shao Z."/>
        </authorList>
    </citation>
    <scope>NUCLEOTIDE SEQUENCE [LARGE SCALE GENOMIC DNA]</scope>
    <source>
        <strain evidence="2 3">YPA3-1-1</strain>
    </source>
</reference>
<dbReference type="Proteomes" id="UP000448943">
    <property type="component" value="Unassembled WGS sequence"/>
</dbReference>
<keyword evidence="3" id="KW-1185">Reference proteome</keyword>
<accession>A0A6N9Q952</accession>